<feature type="compositionally biased region" description="Basic and acidic residues" evidence="4">
    <location>
        <begin position="546"/>
        <end position="561"/>
    </location>
</feature>
<evidence type="ECO:0000313" key="5">
    <source>
        <dbReference type="EMBL" id="CAL1701943.1"/>
    </source>
</evidence>
<feature type="compositionally biased region" description="Low complexity" evidence="4">
    <location>
        <begin position="525"/>
        <end position="534"/>
    </location>
</feature>
<evidence type="ECO:0008006" key="7">
    <source>
        <dbReference type="Google" id="ProtNLM"/>
    </source>
</evidence>
<protein>
    <recommendedName>
        <fullName evidence="7">Synembryn-A</fullName>
    </recommendedName>
</protein>
<feature type="region of interest" description="Disordered" evidence="4">
    <location>
        <begin position="576"/>
        <end position="596"/>
    </location>
</feature>
<dbReference type="EMBL" id="OZ037945">
    <property type="protein sequence ID" value="CAL1701943.1"/>
    <property type="molecule type" value="Genomic_DNA"/>
</dbReference>
<evidence type="ECO:0000256" key="4">
    <source>
        <dbReference type="SAM" id="MobiDB-lite"/>
    </source>
</evidence>
<keyword evidence="3" id="KW-0143">Chaperone</keyword>
<dbReference type="InterPro" id="IPR019318">
    <property type="entry name" value="Gua_nucleotide_exch_fac_Ric8"/>
</dbReference>
<feature type="region of interest" description="Disordered" evidence="4">
    <location>
        <begin position="525"/>
        <end position="561"/>
    </location>
</feature>
<proteinExistence type="inferred from homology"/>
<sequence>MSNLNVPYSHLSHSSSRSLASSILYDIVNVSPTALHIADRRELIQALLDDLSLLTKGSKDAASSRLTRDDAALALLALKSLGKIPVGSEVIASPNNLSTLVTLANTLKDNTAASNEALRCLANCLLLIDNARMTFVQKQVGGGEAAVEWLVKASAPERVFLVSRILFLCTVSLAASSYIRSLVETKPHGHSEPIVDVVAAKLDMLLYNIQSGDAFAKEAMIDLLKMVFNLLAHYPKICDDAIPTSQHTSDDQNKVLGDYWSERLDGLLPPLLKLFNTLPPSAPAPLLPPITHVIHSLITIPVTPSLRPIWFSGQSKTEPPSRSSKSSSPTGTPGPSTSSSPKDSKPGAFDRALSRLSAGRRSLSRSSSPQPPPVYDNLQHGYDLLDAVLSHYLPGDIDPDEASVRERCRKEADSSLDDIVSPLVLLVTKLCSSDETSKKRLRRWILPDDLDRTSPLEGRADLLGRCLRLLGCVHHPRLKDAAGEMLYAVCDSDASTLASYVGYGNVAGFLFNKGIMSAPPRTATSAAAPATTTSGVPIDPITGTAQKEHEPLDMTDEEKEREAEKLFVLFDRLERNGALPPNQNPIRKAIQEGKLG</sequence>
<organism evidence="5 6">
    <name type="scientific">Somion occarium</name>
    <dbReference type="NCBI Taxonomy" id="3059160"/>
    <lineage>
        <taxon>Eukaryota</taxon>
        <taxon>Fungi</taxon>
        <taxon>Dikarya</taxon>
        <taxon>Basidiomycota</taxon>
        <taxon>Agaricomycotina</taxon>
        <taxon>Agaricomycetes</taxon>
        <taxon>Polyporales</taxon>
        <taxon>Cerrenaceae</taxon>
        <taxon>Somion</taxon>
    </lineage>
</organism>
<evidence type="ECO:0000313" key="6">
    <source>
        <dbReference type="Proteomes" id="UP001497453"/>
    </source>
</evidence>
<dbReference type="PANTHER" id="PTHR12425">
    <property type="entry name" value="SYNEMBRYN"/>
    <property type="match status" value="1"/>
</dbReference>
<dbReference type="SUPFAM" id="SSF48371">
    <property type="entry name" value="ARM repeat"/>
    <property type="match status" value="1"/>
</dbReference>
<keyword evidence="6" id="KW-1185">Reference proteome</keyword>
<feature type="region of interest" description="Disordered" evidence="4">
    <location>
        <begin position="311"/>
        <end position="349"/>
    </location>
</feature>
<keyword evidence="2" id="KW-0344">Guanine-nucleotide releasing factor</keyword>
<dbReference type="Pfam" id="PF10165">
    <property type="entry name" value="Ric8"/>
    <property type="match status" value="1"/>
</dbReference>
<reference evidence="6" key="1">
    <citation type="submission" date="2024-04" db="EMBL/GenBank/DDBJ databases">
        <authorList>
            <person name="Shaw F."/>
            <person name="Minotto A."/>
        </authorList>
    </citation>
    <scope>NUCLEOTIDE SEQUENCE [LARGE SCALE GENOMIC DNA]</scope>
</reference>
<dbReference type="PANTHER" id="PTHR12425:SF5">
    <property type="entry name" value="SYNEMBRYN"/>
    <property type="match status" value="1"/>
</dbReference>
<feature type="compositionally biased region" description="Low complexity" evidence="4">
    <location>
        <begin position="315"/>
        <end position="341"/>
    </location>
</feature>
<evidence type="ECO:0000256" key="3">
    <source>
        <dbReference type="ARBA" id="ARBA00023186"/>
    </source>
</evidence>
<comment type="similarity">
    <text evidence="1">Belongs to the synembryn family.</text>
</comment>
<gene>
    <name evidence="5" type="ORF">GFSPODELE1_LOCUS3821</name>
</gene>
<dbReference type="InterPro" id="IPR016024">
    <property type="entry name" value="ARM-type_fold"/>
</dbReference>
<name>A0ABP1D219_9APHY</name>
<evidence type="ECO:0000256" key="1">
    <source>
        <dbReference type="ARBA" id="ARBA00009049"/>
    </source>
</evidence>
<accession>A0ABP1D219</accession>
<dbReference type="Proteomes" id="UP001497453">
    <property type="component" value="Chromosome 2"/>
</dbReference>
<evidence type="ECO:0000256" key="2">
    <source>
        <dbReference type="ARBA" id="ARBA00022658"/>
    </source>
</evidence>